<dbReference type="Proteomes" id="UP000283087">
    <property type="component" value="Unassembled WGS sequence"/>
</dbReference>
<dbReference type="OrthoDB" id="5739612at2"/>
<feature type="transmembrane region" description="Helical" evidence="8">
    <location>
        <begin position="165"/>
        <end position="187"/>
    </location>
</feature>
<keyword evidence="7 8" id="KW-0472">Membrane</keyword>
<evidence type="ECO:0000313" key="10">
    <source>
        <dbReference type="Proteomes" id="UP000283087"/>
    </source>
</evidence>
<dbReference type="PANTHER" id="PTHR30269:SF37">
    <property type="entry name" value="MEMBRANE TRANSPORTER PROTEIN"/>
    <property type="match status" value="1"/>
</dbReference>
<evidence type="ECO:0000256" key="1">
    <source>
        <dbReference type="ARBA" id="ARBA00004651"/>
    </source>
</evidence>
<evidence type="ECO:0000256" key="3">
    <source>
        <dbReference type="ARBA" id="ARBA00022448"/>
    </source>
</evidence>
<accession>A0A430KS43</accession>
<evidence type="ECO:0000256" key="7">
    <source>
        <dbReference type="ARBA" id="ARBA00023136"/>
    </source>
</evidence>
<keyword evidence="4 8" id="KW-1003">Cell membrane</keyword>
<dbReference type="EMBL" id="RQXW01000005">
    <property type="protein sequence ID" value="RTE66335.1"/>
    <property type="molecule type" value="Genomic_DNA"/>
</dbReference>
<feature type="transmembrane region" description="Helical" evidence="8">
    <location>
        <begin position="129"/>
        <end position="153"/>
    </location>
</feature>
<feature type="transmembrane region" description="Helical" evidence="8">
    <location>
        <begin position="42"/>
        <end position="62"/>
    </location>
</feature>
<gene>
    <name evidence="9" type="ORF">EH243_06995</name>
</gene>
<organism evidence="9 10">
    <name type="scientific">Amphritea opalescens</name>
    <dbReference type="NCBI Taxonomy" id="2490544"/>
    <lineage>
        <taxon>Bacteria</taxon>
        <taxon>Pseudomonadati</taxon>
        <taxon>Pseudomonadota</taxon>
        <taxon>Gammaproteobacteria</taxon>
        <taxon>Oceanospirillales</taxon>
        <taxon>Oceanospirillaceae</taxon>
        <taxon>Amphritea</taxon>
    </lineage>
</organism>
<comment type="similarity">
    <text evidence="2 8">Belongs to the 4-toluene sulfonate uptake permease (TSUP) (TC 2.A.102) family.</text>
</comment>
<evidence type="ECO:0000256" key="4">
    <source>
        <dbReference type="ARBA" id="ARBA00022475"/>
    </source>
</evidence>
<dbReference type="RefSeq" id="WP_126157934.1">
    <property type="nucleotide sequence ID" value="NZ_RQXW01000005.1"/>
</dbReference>
<keyword evidence="10" id="KW-1185">Reference proteome</keyword>
<comment type="caution">
    <text evidence="9">The sequence shown here is derived from an EMBL/GenBank/DDBJ whole genome shotgun (WGS) entry which is preliminary data.</text>
</comment>
<evidence type="ECO:0000256" key="2">
    <source>
        <dbReference type="ARBA" id="ARBA00009142"/>
    </source>
</evidence>
<name>A0A430KS43_9GAMM</name>
<feature type="transmembrane region" description="Helical" evidence="8">
    <location>
        <begin position="95"/>
        <end position="117"/>
    </location>
</feature>
<keyword evidence="5 8" id="KW-0812">Transmembrane</keyword>
<protein>
    <recommendedName>
        <fullName evidence="8">Probable membrane transporter protein</fullName>
    </recommendedName>
</protein>
<feature type="transmembrane region" description="Helical" evidence="8">
    <location>
        <begin position="194"/>
        <end position="212"/>
    </location>
</feature>
<comment type="subcellular location">
    <subcellularLocation>
        <location evidence="1 8">Cell membrane</location>
        <topology evidence="1 8">Multi-pass membrane protein</topology>
    </subcellularLocation>
</comment>
<dbReference type="GO" id="GO:0005886">
    <property type="term" value="C:plasma membrane"/>
    <property type="evidence" value="ECO:0007669"/>
    <property type="project" value="UniProtKB-SubCell"/>
</dbReference>
<dbReference type="InterPro" id="IPR052017">
    <property type="entry name" value="TSUP"/>
</dbReference>
<dbReference type="PANTHER" id="PTHR30269">
    <property type="entry name" value="TRANSMEMBRANE PROTEIN YFCA"/>
    <property type="match status" value="1"/>
</dbReference>
<keyword evidence="6 8" id="KW-1133">Transmembrane helix</keyword>
<evidence type="ECO:0000256" key="5">
    <source>
        <dbReference type="ARBA" id="ARBA00022692"/>
    </source>
</evidence>
<evidence type="ECO:0000313" key="9">
    <source>
        <dbReference type="EMBL" id="RTE66335.1"/>
    </source>
</evidence>
<dbReference type="InterPro" id="IPR002781">
    <property type="entry name" value="TM_pro_TauE-like"/>
</dbReference>
<keyword evidence="3" id="KW-0813">Transport</keyword>
<feature type="transmembrane region" description="Helical" evidence="8">
    <location>
        <begin position="69"/>
        <end position="89"/>
    </location>
</feature>
<proteinExistence type="inferred from homology"/>
<reference evidence="9 10" key="1">
    <citation type="submission" date="2018-11" db="EMBL/GenBank/DDBJ databases">
        <title>The draft genome sequence of Amphritea opalescens ANRC-JH13T.</title>
        <authorList>
            <person name="Fang Z."/>
            <person name="Zhang Y."/>
            <person name="Han X."/>
        </authorList>
    </citation>
    <scope>NUCLEOTIDE SEQUENCE [LARGE SCALE GENOMIC DNA]</scope>
    <source>
        <strain evidence="9 10">ANRC-JH13</strain>
    </source>
</reference>
<feature type="transmembrane region" description="Helical" evidence="8">
    <location>
        <begin position="224"/>
        <end position="244"/>
    </location>
</feature>
<evidence type="ECO:0000256" key="6">
    <source>
        <dbReference type="ARBA" id="ARBA00022989"/>
    </source>
</evidence>
<dbReference type="Pfam" id="PF01925">
    <property type="entry name" value="TauE"/>
    <property type="match status" value="1"/>
</dbReference>
<sequence length="245" mass="25923">MPHLELAILLVFVAALVRGYTGFGFAAIAISGLSLIWPAQVSVPVILIIDAAGAIGMLASAWKSADRTLLKHLSIGAIIGMPLGLTILIQVPDPILKFVISIAILGMALWILCVRNLKIKTNHWQTSGIGGISGAFTAAASVGGLPIVCYLLMTAHVAQVQRATMVIFLSATGLISIGLMAGSGVVTHALLQPTLWLLLPVIIGVQLGQWFFHRKPPQSFRPIALPILMLLSTTSLYFSSLAIFG</sequence>
<evidence type="ECO:0000256" key="8">
    <source>
        <dbReference type="RuleBase" id="RU363041"/>
    </source>
</evidence>
<dbReference type="AlphaFoldDB" id="A0A430KS43"/>